<reference evidence="12 13" key="1">
    <citation type="journal article" date="2015" name="Genome Announc.">
        <title>Draft Genome Sequences of Marine Isolates of Thalassomonas viridans and Thalassomonas actiniarum.</title>
        <authorList>
            <person name="Olonade I."/>
            <person name="van Zyl L.J."/>
            <person name="Trindade M."/>
        </authorList>
    </citation>
    <scope>NUCLEOTIDE SEQUENCE [LARGE SCALE GENOMIC DNA]</scope>
    <source>
        <strain evidence="12 13">A5K-106</strain>
    </source>
</reference>
<keyword evidence="12" id="KW-0645">Protease</keyword>
<dbReference type="EC" id="3.4.21.105" evidence="12"/>
<keyword evidence="7 9" id="KW-1133">Transmembrane helix</keyword>
<dbReference type="Pfam" id="PF12122">
    <property type="entry name" value="Rhomboid_N"/>
    <property type="match status" value="1"/>
</dbReference>
<proteinExistence type="inferred from homology"/>
<feature type="transmembrane region" description="Helical" evidence="9">
    <location>
        <begin position="184"/>
        <end position="202"/>
    </location>
</feature>
<evidence type="ECO:0000256" key="2">
    <source>
        <dbReference type="ARBA" id="ARBA00009045"/>
    </source>
</evidence>
<organism evidence="12 13">
    <name type="scientific">Thalassomonas actiniarum</name>
    <dbReference type="NCBI Taxonomy" id="485447"/>
    <lineage>
        <taxon>Bacteria</taxon>
        <taxon>Pseudomonadati</taxon>
        <taxon>Pseudomonadota</taxon>
        <taxon>Gammaproteobacteria</taxon>
        <taxon>Alteromonadales</taxon>
        <taxon>Colwelliaceae</taxon>
        <taxon>Thalassomonas</taxon>
    </lineage>
</organism>
<dbReference type="NCBIfam" id="TIGR04239">
    <property type="entry name" value="rhombo_GlpG"/>
    <property type="match status" value="1"/>
</dbReference>
<dbReference type="EMBL" id="CP059735">
    <property type="protein sequence ID" value="WDD98934.1"/>
    <property type="molecule type" value="Genomic_DNA"/>
</dbReference>
<sequence>MTEQPLQALVEINQQAIALLFVNHLTSLGIRAEAVSEQDVYVVYCPADKISQAKAEFEQFSQQPYHPKYQQAAWQHGNAGQVQANGPSLLASFKEHFLAHAGIVTLTVFALCWLVFLASLFGGARHIFSYLQFYPQFSWAAFVDQPLRLLGPAFFHFSWLHIVFNTMWWWQLGGSVEKILGKGVLVHLLLLSAIASNVGQYLVSGANFGGLSGVVYGLVGFVWWMGWLAPEKGLFLSKPLVGFLLFWLLLGYADVLPINMANTAHLLGLISGCLLAVAQAVWKKDT</sequence>
<evidence type="ECO:0000256" key="7">
    <source>
        <dbReference type="ARBA" id="ARBA00022989"/>
    </source>
</evidence>
<evidence type="ECO:0000256" key="6">
    <source>
        <dbReference type="ARBA" id="ARBA00022801"/>
    </source>
</evidence>
<evidence type="ECO:0000259" key="10">
    <source>
        <dbReference type="Pfam" id="PF01694"/>
    </source>
</evidence>
<feature type="transmembrane region" description="Helical" evidence="9">
    <location>
        <begin position="208"/>
        <end position="228"/>
    </location>
</feature>
<evidence type="ECO:0000313" key="13">
    <source>
        <dbReference type="Proteomes" id="UP000032568"/>
    </source>
</evidence>
<protein>
    <submittedName>
        <fullName evidence="12">Rhomboid family intramembrane serine protease GlpG</fullName>
        <ecNumber evidence="12">3.4.21.105</ecNumber>
    </submittedName>
</protein>
<keyword evidence="4" id="KW-0997">Cell inner membrane</keyword>
<dbReference type="GO" id="GO:0004252">
    <property type="term" value="F:serine-type endopeptidase activity"/>
    <property type="evidence" value="ECO:0007669"/>
    <property type="project" value="InterPro"/>
</dbReference>
<dbReference type="PANTHER" id="PTHR43731:SF14">
    <property type="entry name" value="PRESENILIN-ASSOCIATED RHOMBOID-LIKE PROTEIN, MITOCHONDRIAL"/>
    <property type="match status" value="1"/>
</dbReference>
<feature type="transmembrane region" description="Helical" evidence="9">
    <location>
        <begin position="264"/>
        <end position="282"/>
    </location>
</feature>
<dbReference type="InterPro" id="IPR022764">
    <property type="entry name" value="Peptidase_S54_rhomboid_dom"/>
</dbReference>
<evidence type="ECO:0000256" key="9">
    <source>
        <dbReference type="SAM" id="Phobius"/>
    </source>
</evidence>
<gene>
    <name evidence="12" type="primary">glpG</name>
    <name evidence="12" type="ORF">SG35_027535</name>
</gene>
<keyword evidence="8 9" id="KW-0472">Membrane</keyword>
<feature type="domain" description="Peptidase S54 rhomboid" evidence="10">
    <location>
        <begin position="145"/>
        <end position="277"/>
    </location>
</feature>
<feature type="domain" description="Peptidase S54 GlpG peptidase N-terminal" evidence="11">
    <location>
        <begin position="8"/>
        <end position="79"/>
    </location>
</feature>
<dbReference type="SUPFAM" id="SSF144091">
    <property type="entry name" value="Rhomboid-like"/>
    <property type="match status" value="1"/>
</dbReference>
<dbReference type="KEGG" id="tact:SG35_027535"/>
<dbReference type="RefSeq" id="WP_053043225.1">
    <property type="nucleotide sequence ID" value="NZ_CP059735.1"/>
</dbReference>
<keyword evidence="6 12" id="KW-0378">Hydrolase</keyword>
<dbReference type="AlphaFoldDB" id="A0AAF0C3Q0"/>
<dbReference type="InterPro" id="IPR023662">
    <property type="entry name" value="Rhomboid_protease_GlpG"/>
</dbReference>
<feature type="transmembrane region" description="Helical" evidence="9">
    <location>
        <begin position="153"/>
        <end position="172"/>
    </location>
</feature>
<accession>A0AAF0C3Q0</accession>
<feature type="transmembrane region" description="Helical" evidence="9">
    <location>
        <begin position="240"/>
        <end position="258"/>
    </location>
</feature>
<keyword evidence="13" id="KW-1185">Reference proteome</keyword>
<dbReference type="GO" id="GO:0006508">
    <property type="term" value="P:proteolysis"/>
    <property type="evidence" value="ECO:0007669"/>
    <property type="project" value="UniProtKB-KW"/>
</dbReference>
<evidence type="ECO:0000256" key="8">
    <source>
        <dbReference type="ARBA" id="ARBA00023136"/>
    </source>
</evidence>
<keyword evidence="3" id="KW-1003">Cell membrane</keyword>
<evidence type="ECO:0000256" key="5">
    <source>
        <dbReference type="ARBA" id="ARBA00022692"/>
    </source>
</evidence>
<evidence type="ECO:0000256" key="1">
    <source>
        <dbReference type="ARBA" id="ARBA00004141"/>
    </source>
</evidence>
<dbReference type="Gene3D" id="1.20.1540.10">
    <property type="entry name" value="Rhomboid-like"/>
    <property type="match status" value="1"/>
</dbReference>
<feature type="transmembrane region" description="Helical" evidence="9">
    <location>
        <begin position="97"/>
        <end position="121"/>
    </location>
</feature>
<evidence type="ECO:0000256" key="3">
    <source>
        <dbReference type="ARBA" id="ARBA00022475"/>
    </source>
</evidence>
<dbReference type="InterPro" id="IPR038236">
    <property type="entry name" value="GlpG_N_sf"/>
</dbReference>
<dbReference type="Gene3D" id="3.30.70.2350">
    <property type="match status" value="1"/>
</dbReference>
<dbReference type="InterPro" id="IPR022732">
    <property type="entry name" value="Peptidase_S54_GlpG_N"/>
</dbReference>
<dbReference type="InterPro" id="IPR050925">
    <property type="entry name" value="Rhomboid_protease_S54"/>
</dbReference>
<evidence type="ECO:0000259" key="11">
    <source>
        <dbReference type="Pfam" id="PF12122"/>
    </source>
</evidence>
<comment type="subcellular location">
    <subcellularLocation>
        <location evidence="1">Membrane</location>
        <topology evidence="1">Multi-pass membrane protein</topology>
    </subcellularLocation>
</comment>
<evidence type="ECO:0000256" key="4">
    <source>
        <dbReference type="ARBA" id="ARBA00022519"/>
    </source>
</evidence>
<dbReference type="PANTHER" id="PTHR43731">
    <property type="entry name" value="RHOMBOID PROTEASE"/>
    <property type="match status" value="1"/>
</dbReference>
<reference evidence="12 13" key="2">
    <citation type="journal article" date="2022" name="Mar. Drugs">
        <title>Bioassay-Guided Fractionation Leads to the Detection of Cholic Acid Generated by the Rare Thalassomonas sp.</title>
        <authorList>
            <person name="Pheiffer F."/>
            <person name="Schneider Y.K."/>
            <person name="Hansen E.H."/>
            <person name="Andersen J.H."/>
            <person name="Isaksson J."/>
            <person name="Busche T."/>
            <person name="R C."/>
            <person name="Kalinowski J."/>
            <person name="Zyl L.V."/>
            <person name="Trindade M."/>
        </authorList>
    </citation>
    <scope>NUCLEOTIDE SEQUENCE [LARGE SCALE GENOMIC DNA]</scope>
    <source>
        <strain evidence="12 13">A5K-106</strain>
    </source>
</reference>
<dbReference type="InterPro" id="IPR035952">
    <property type="entry name" value="Rhomboid-like_sf"/>
</dbReference>
<dbReference type="GO" id="GO:0016020">
    <property type="term" value="C:membrane"/>
    <property type="evidence" value="ECO:0007669"/>
    <property type="project" value="UniProtKB-SubCell"/>
</dbReference>
<evidence type="ECO:0000313" key="12">
    <source>
        <dbReference type="EMBL" id="WDD98934.1"/>
    </source>
</evidence>
<dbReference type="Proteomes" id="UP000032568">
    <property type="component" value="Chromosome"/>
</dbReference>
<dbReference type="Pfam" id="PF01694">
    <property type="entry name" value="Rhomboid"/>
    <property type="match status" value="1"/>
</dbReference>
<name>A0AAF0C3Q0_9GAMM</name>
<keyword evidence="5 9" id="KW-0812">Transmembrane</keyword>
<comment type="similarity">
    <text evidence="2">Belongs to the peptidase S54 family.</text>
</comment>